<feature type="compositionally biased region" description="Low complexity" evidence="7">
    <location>
        <begin position="883"/>
        <end position="902"/>
    </location>
</feature>
<feature type="region of interest" description="Disordered" evidence="7">
    <location>
        <begin position="542"/>
        <end position="563"/>
    </location>
</feature>
<feature type="region of interest" description="Disordered" evidence="7">
    <location>
        <begin position="668"/>
        <end position="849"/>
    </location>
</feature>
<proteinExistence type="inferred from homology"/>
<dbReference type="InterPro" id="IPR003000">
    <property type="entry name" value="Sirtuin"/>
</dbReference>
<dbReference type="STRING" id="983506.L8WKR4"/>
<comment type="similarity">
    <text evidence="2">Belongs to the sirtuin family. Class I subfamily.</text>
</comment>
<feature type="compositionally biased region" description="Low complexity" evidence="7">
    <location>
        <begin position="610"/>
        <end position="630"/>
    </location>
</feature>
<comment type="caution">
    <text evidence="6">Lacks conserved residue(s) required for the propagation of feature annotation.</text>
</comment>
<dbReference type="InterPro" id="IPR026591">
    <property type="entry name" value="Sirtuin_cat_small_dom_sf"/>
</dbReference>
<feature type="compositionally biased region" description="Low complexity" evidence="7">
    <location>
        <begin position="750"/>
        <end position="767"/>
    </location>
</feature>
<dbReference type="OMA" id="HIASFRE"/>
<organism evidence="9 10">
    <name type="scientific">Thanatephorus cucumeris (strain AG1-IA)</name>
    <name type="common">Rice sheath blight fungus</name>
    <name type="synonym">Rhizoctonia solani</name>
    <dbReference type="NCBI Taxonomy" id="983506"/>
    <lineage>
        <taxon>Eukaryota</taxon>
        <taxon>Fungi</taxon>
        <taxon>Dikarya</taxon>
        <taxon>Basidiomycota</taxon>
        <taxon>Agaricomycotina</taxon>
        <taxon>Agaricomycetes</taxon>
        <taxon>Cantharellales</taxon>
        <taxon>Ceratobasidiaceae</taxon>
        <taxon>Rhizoctonia</taxon>
        <taxon>Rhizoctonia solani AG-1</taxon>
    </lineage>
</organism>
<feature type="region of interest" description="Disordered" evidence="7">
    <location>
        <begin position="883"/>
        <end position="1021"/>
    </location>
</feature>
<dbReference type="GO" id="GO:0070403">
    <property type="term" value="F:NAD+ binding"/>
    <property type="evidence" value="ECO:0007669"/>
    <property type="project" value="InterPro"/>
</dbReference>
<dbReference type="Pfam" id="PF02146">
    <property type="entry name" value="SIR2"/>
    <property type="match status" value="1"/>
</dbReference>
<keyword evidence="5" id="KW-0496">Mitochondrion</keyword>
<feature type="compositionally biased region" description="Acidic residues" evidence="7">
    <location>
        <begin position="687"/>
        <end position="705"/>
    </location>
</feature>
<feature type="compositionally biased region" description="Basic and acidic residues" evidence="7">
    <location>
        <begin position="353"/>
        <end position="381"/>
    </location>
</feature>
<feature type="compositionally biased region" description="Low complexity" evidence="7">
    <location>
        <begin position="1069"/>
        <end position="1081"/>
    </location>
</feature>
<name>L8WKR4_THACA</name>
<reference evidence="9 10" key="1">
    <citation type="journal article" date="2013" name="Nat. Commun.">
        <title>The evolution and pathogenic mechanisms of the rice sheath blight pathogen.</title>
        <authorList>
            <person name="Zheng A."/>
            <person name="Lin R."/>
            <person name="Xu L."/>
            <person name="Qin P."/>
            <person name="Tang C."/>
            <person name="Ai P."/>
            <person name="Zhang D."/>
            <person name="Liu Y."/>
            <person name="Sun Z."/>
            <person name="Feng H."/>
            <person name="Wang Y."/>
            <person name="Chen Y."/>
            <person name="Liang X."/>
            <person name="Fu R."/>
            <person name="Li Q."/>
            <person name="Zhang J."/>
            <person name="Yu X."/>
            <person name="Xie Z."/>
            <person name="Ding L."/>
            <person name="Guan P."/>
            <person name="Tang J."/>
            <person name="Liang Y."/>
            <person name="Wang S."/>
            <person name="Deng Q."/>
            <person name="Li S."/>
            <person name="Zhu J."/>
            <person name="Wang L."/>
            <person name="Liu H."/>
            <person name="Li P."/>
        </authorList>
    </citation>
    <scope>NUCLEOTIDE SEQUENCE [LARGE SCALE GENOMIC DNA]</scope>
    <source>
        <strain evidence="10">AG-1 IA</strain>
    </source>
</reference>
<dbReference type="Proteomes" id="UP000011668">
    <property type="component" value="Unassembled WGS sequence"/>
</dbReference>
<feature type="region of interest" description="Disordered" evidence="7">
    <location>
        <begin position="348"/>
        <end position="467"/>
    </location>
</feature>
<dbReference type="PROSITE" id="PS50305">
    <property type="entry name" value="SIRTUIN"/>
    <property type="match status" value="1"/>
</dbReference>
<dbReference type="GO" id="GO:0005739">
    <property type="term" value="C:mitochondrion"/>
    <property type="evidence" value="ECO:0007669"/>
    <property type="project" value="UniProtKB-SubCell"/>
</dbReference>
<dbReference type="PANTHER" id="PTHR11085">
    <property type="entry name" value="NAD-DEPENDENT PROTEIN DEACYLASE SIRTUIN-5, MITOCHONDRIAL-RELATED"/>
    <property type="match status" value="1"/>
</dbReference>
<feature type="domain" description="Deacetylase sirtuin-type" evidence="8">
    <location>
        <begin position="19"/>
        <end position="338"/>
    </location>
</feature>
<dbReference type="HOGENOM" id="CLU_279795_0_0_1"/>
<dbReference type="Gene3D" id="3.30.1600.10">
    <property type="entry name" value="SIR2/SIRT2 'Small Domain"/>
    <property type="match status" value="1"/>
</dbReference>
<feature type="region of interest" description="Disordered" evidence="7">
    <location>
        <begin position="1067"/>
        <end position="1140"/>
    </location>
</feature>
<feature type="compositionally biased region" description="Polar residues" evidence="7">
    <location>
        <begin position="768"/>
        <end position="788"/>
    </location>
</feature>
<dbReference type="InterPro" id="IPR026590">
    <property type="entry name" value="Ssirtuin_cat_dom"/>
</dbReference>
<keyword evidence="4" id="KW-0520">NAD</keyword>
<evidence type="ECO:0000256" key="5">
    <source>
        <dbReference type="ARBA" id="ARBA00023128"/>
    </source>
</evidence>
<evidence type="ECO:0000313" key="9">
    <source>
        <dbReference type="EMBL" id="ELU36959.1"/>
    </source>
</evidence>
<feature type="region of interest" description="Disordered" evidence="7">
    <location>
        <begin position="1"/>
        <end position="21"/>
    </location>
</feature>
<feature type="compositionally biased region" description="Polar residues" evidence="7">
    <location>
        <begin position="1127"/>
        <end position="1140"/>
    </location>
</feature>
<evidence type="ECO:0000256" key="7">
    <source>
        <dbReference type="SAM" id="MobiDB-lite"/>
    </source>
</evidence>
<dbReference type="GO" id="GO:0005634">
    <property type="term" value="C:nucleus"/>
    <property type="evidence" value="ECO:0007669"/>
    <property type="project" value="TreeGrafter"/>
</dbReference>
<comment type="caution">
    <text evidence="9">The sequence shown here is derived from an EMBL/GenBank/DDBJ whole genome shotgun (WGS) entry which is preliminary data.</text>
</comment>
<comment type="subcellular location">
    <subcellularLocation>
        <location evidence="1">Mitochondrion</location>
    </subcellularLocation>
</comment>
<dbReference type="OrthoDB" id="2919105at2759"/>
<dbReference type="EMBL" id="AFRT01002917">
    <property type="protein sequence ID" value="ELU36959.1"/>
    <property type="molecule type" value="Genomic_DNA"/>
</dbReference>
<feature type="compositionally biased region" description="Polar residues" evidence="7">
    <location>
        <begin position="796"/>
        <end position="832"/>
    </location>
</feature>
<accession>L8WKR4</accession>
<evidence type="ECO:0000256" key="2">
    <source>
        <dbReference type="ARBA" id="ARBA00006924"/>
    </source>
</evidence>
<keyword evidence="3" id="KW-0808">Transferase</keyword>
<dbReference type="PANTHER" id="PTHR11085:SF8">
    <property type="entry name" value="NAD-DEPENDENT HISTONE DEACETYLASE HST3"/>
    <property type="match status" value="1"/>
</dbReference>
<gene>
    <name evidence="9" type="ORF">AG1IA_09013</name>
</gene>
<protein>
    <submittedName>
        <fullName evidence="9">Sirtuin 5 and related class III sirtuin</fullName>
    </submittedName>
</protein>
<evidence type="ECO:0000313" key="10">
    <source>
        <dbReference type="Proteomes" id="UP000011668"/>
    </source>
</evidence>
<keyword evidence="10" id="KW-1185">Reference proteome</keyword>
<sequence>MTQTVPLAHLHSSKPSAAESSSRKTLHGIALAVAKARRIVVVTGAGISCSSGIPDFRSSDGLYNLVKERYPDVVMKGRDLFDAALFRDPGSAAVFYTFMAELKTQIDSAHPAPVHDFLAMLDDKGKLLRSYTQNIDGLEERAGLGTQDLNTTSATGSAGQRAKNVQLHGDIHRVRCTLCSASYPCSQDHIASFREGVPPDSDARTARAARALKCGTLRPAIVLYDEPHPLGDHIGAVQTNDLGKKPDLLIVMGTSLKVHGLRLLVKSFAKAVHSSRPSPSTNSTTSYPYLYNVLFVNRTPPPPGEWTSIIDYHIQGDTDTWVTHVLGEWKRSRPGDWEVQMRLEEVVAGQGGKAKDGKGKAKGEKAKDGKAAKDKSVKGKDANATNAKTGKSKSKPPNSGSENQPPPSEIPKPSTRLTITLPKRKGLHAGIGKSPLHGRGVGRSKGKLRIGLGTPGRGLGTPARGTPVRQASLATPIRPGDIATPPPNPAHTFTPMRPAQKRPAPICSPFIHGSSATPLTGQFRIDAMFSRSPVPKRVAISSLSQGRPGASAPDPTLGTPTPGRVYGARIVKSPVQPTIGRSPGFVSGLLRGMSMPTRNEMEGVEGPGVSASTSTSASASESGIETTESEMGALASASESDAGMDTTDADDMPTQSLVGSVANAEVWNRGDFAMPSPVETNENESVGQDEEDEAEKEDDGDEAGEEAEKTIRLSQPADNVDLEDSAMHSPEDILETTVRILPSGATSKPASRTSTSTQASHTSSQVSRHSTQDSIFSAQGSQDTPASSQEEDPVFRSSQTVICAPGSSQTITRSSTSCAPTSSLDLSQTITLSPPPSRPPSPEAIPSRRYLGNVRPAPFTRAKTIGDGKTLFKKSNLTRYASASAGATSSSTRHTSTRRASTGVSNWSAQHAPSGARRPGHRIPIPGKDFTITTNGKRVALTSSSAATTDVESDSGLDEDSSSEEDVPLAKLPRVSVIVPLPGDSGSSSRQSSEKRELQLLSPSIAPRDDEPRKRNRLGANLDPKMHERSYFSFKGKEKQSDREMVIDVDPTTDEEAGLDGAVEQMSLDGPVTDPDVDVVGISSGSGPDQGAVAASPIQTRARRRLKEVAAAAAAPKRSKRAPRAGTRTSSRLAAMTSTL</sequence>
<evidence type="ECO:0000256" key="4">
    <source>
        <dbReference type="ARBA" id="ARBA00023027"/>
    </source>
</evidence>
<feature type="compositionally biased region" description="Polar residues" evidence="7">
    <location>
        <begin position="931"/>
        <end position="948"/>
    </location>
</feature>
<evidence type="ECO:0000256" key="6">
    <source>
        <dbReference type="PROSITE-ProRule" id="PRU00236"/>
    </source>
</evidence>
<feature type="region of interest" description="Disordered" evidence="7">
    <location>
        <begin position="598"/>
        <end position="654"/>
    </location>
</feature>
<dbReference type="AlphaFoldDB" id="L8WKR4"/>
<feature type="compositionally biased region" description="Pro residues" evidence="7">
    <location>
        <begin position="833"/>
        <end position="843"/>
    </location>
</feature>
<feature type="compositionally biased region" description="Acidic residues" evidence="7">
    <location>
        <begin position="951"/>
        <end position="967"/>
    </location>
</feature>
<evidence type="ECO:0000256" key="1">
    <source>
        <dbReference type="ARBA" id="ARBA00004173"/>
    </source>
</evidence>
<evidence type="ECO:0000259" key="8">
    <source>
        <dbReference type="PROSITE" id="PS50305"/>
    </source>
</evidence>
<dbReference type="Gene3D" id="3.40.50.1220">
    <property type="entry name" value="TPP-binding domain"/>
    <property type="match status" value="1"/>
</dbReference>
<dbReference type="GO" id="GO:0017136">
    <property type="term" value="F:histone deacetylase activity, NAD-dependent"/>
    <property type="evidence" value="ECO:0007669"/>
    <property type="project" value="TreeGrafter"/>
</dbReference>
<dbReference type="InterPro" id="IPR029035">
    <property type="entry name" value="DHS-like_NAD/FAD-binding_dom"/>
</dbReference>
<dbReference type="InterPro" id="IPR050134">
    <property type="entry name" value="NAD-dep_sirtuin_deacylases"/>
</dbReference>
<dbReference type="SUPFAM" id="SSF52467">
    <property type="entry name" value="DHS-like NAD/FAD-binding domain"/>
    <property type="match status" value="1"/>
</dbReference>
<evidence type="ECO:0000256" key="3">
    <source>
        <dbReference type="ARBA" id="ARBA00022679"/>
    </source>
</evidence>